<dbReference type="AlphaFoldDB" id="A0A8C1FC87"/>
<keyword evidence="4" id="KW-1185">Reference proteome</keyword>
<dbReference type="PANTHER" id="PTHR14972:SF3">
    <property type="entry name" value="GLUCOCORTICOID-INDUCED TRANSCRIPT 1 PROTEIN"/>
    <property type="match status" value="1"/>
</dbReference>
<feature type="compositionally biased region" description="Low complexity" evidence="2">
    <location>
        <begin position="214"/>
        <end position="235"/>
    </location>
</feature>
<evidence type="ECO:0000256" key="2">
    <source>
        <dbReference type="SAM" id="MobiDB-lite"/>
    </source>
</evidence>
<protein>
    <submittedName>
        <fullName evidence="3">Glucocorticoid induced 1a</fullName>
    </submittedName>
</protein>
<feature type="compositionally biased region" description="Low complexity" evidence="2">
    <location>
        <begin position="91"/>
        <end position="102"/>
    </location>
</feature>
<reference evidence="3" key="2">
    <citation type="submission" date="2025-09" db="UniProtKB">
        <authorList>
            <consortium name="Ensembl"/>
        </authorList>
    </citation>
    <scope>IDENTIFICATION</scope>
</reference>
<dbReference type="GO" id="GO:0072015">
    <property type="term" value="P:podocyte development"/>
    <property type="evidence" value="ECO:0007669"/>
    <property type="project" value="TreeGrafter"/>
</dbReference>
<feature type="compositionally biased region" description="Low complexity" evidence="2">
    <location>
        <begin position="23"/>
        <end position="37"/>
    </location>
</feature>
<organism evidence="3 4">
    <name type="scientific">Cyprinus carpio carpio</name>
    <dbReference type="NCBI Taxonomy" id="630221"/>
    <lineage>
        <taxon>Eukaryota</taxon>
        <taxon>Metazoa</taxon>
        <taxon>Chordata</taxon>
        <taxon>Craniata</taxon>
        <taxon>Vertebrata</taxon>
        <taxon>Euteleostomi</taxon>
        <taxon>Actinopterygii</taxon>
        <taxon>Neopterygii</taxon>
        <taxon>Teleostei</taxon>
        <taxon>Ostariophysi</taxon>
        <taxon>Cypriniformes</taxon>
        <taxon>Cyprinidae</taxon>
        <taxon>Cyprininae</taxon>
        <taxon>Cyprinus</taxon>
    </lineage>
</organism>
<dbReference type="GeneTree" id="ENSGT00950000183046"/>
<dbReference type="Ensembl" id="ENSCCRT00000093945.2">
    <property type="protein sequence ID" value="ENSCCRP00000086476.2"/>
    <property type="gene ID" value="ENSCCRG00000056076.1"/>
</dbReference>
<feature type="region of interest" description="Disordered" evidence="2">
    <location>
        <begin position="192"/>
        <end position="260"/>
    </location>
</feature>
<feature type="compositionally biased region" description="Polar residues" evidence="2">
    <location>
        <begin position="236"/>
        <end position="248"/>
    </location>
</feature>
<feature type="compositionally biased region" description="Polar residues" evidence="2">
    <location>
        <begin position="138"/>
        <end position="150"/>
    </location>
</feature>
<sequence>MSASPVHSARVRRSNDGSPINGSSSSSSLASSSSSSAGNTSRLQPIRATVPYQLLRGNQQHSPTRPPASSSSSSISVASNTEPTASAQHRSPSPGSPAGSGSLDARLIPRQRRSPPEHRSSPERCPHSPVLRVERSKSQQVRSTGAITRTSSLGAITGPYLIGQWPRETHLHSPSCMKDKSTQIAKLRLQLQRSKQSGGRQCKDSNERLSPLHSCSSSTSITATTISTASQAPSSMSKSAQMPLSNITVPKPSISRVPSSMEGINHELEKVFIKENDEKEELKALEVPDGRRAPFPPQQRSGSSRGIDTQTSSVPGRSSSCSILSPCPSPACPPRSHDGSPYSTDEMLDDRDKDSGSSSPLPKFASSPKPNNSYMFKREPPEGCEKIKVFEEMTSRQSATVPLFSCPDKNKVNFIPTGSAFCPVKLPGSQLQHSGSQQEDEEKEESQAGPSGSHHHHHHMPTQVSTSTSTDDPPESPSQPQNFEVS</sequence>
<keyword evidence="1" id="KW-0597">Phosphoprotein</keyword>
<proteinExistence type="predicted"/>
<feature type="region of interest" description="Disordered" evidence="2">
    <location>
        <begin position="1"/>
        <end position="150"/>
    </location>
</feature>
<feature type="compositionally biased region" description="Polar residues" evidence="2">
    <location>
        <begin position="298"/>
        <end position="317"/>
    </location>
</feature>
<feature type="compositionally biased region" description="Polar residues" evidence="2">
    <location>
        <begin position="80"/>
        <end position="90"/>
    </location>
</feature>
<reference evidence="3" key="1">
    <citation type="submission" date="2025-08" db="UniProtKB">
        <authorList>
            <consortium name="Ensembl"/>
        </authorList>
    </citation>
    <scope>IDENTIFICATION</scope>
</reference>
<evidence type="ECO:0000313" key="3">
    <source>
        <dbReference type="Ensembl" id="ENSCCRP00000086476.2"/>
    </source>
</evidence>
<feature type="region of interest" description="Disordered" evidence="2">
    <location>
        <begin position="284"/>
        <end position="380"/>
    </location>
</feature>
<feature type="compositionally biased region" description="Low complexity" evidence="2">
    <location>
        <begin position="68"/>
        <end position="79"/>
    </location>
</feature>
<feature type="region of interest" description="Disordered" evidence="2">
    <location>
        <begin position="417"/>
        <end position="486"/>
    </location>
</feature>
<dbReference type="Proteomes" id="UP001108240">
    <property type="component" value="Unplaced"/>
</dbReference>
<dbReference type="InterPro" id="IPR026642">
    <property type="entry name" value="Glcci1/FAM117"/>
</dbReference>
<name>A0A8C1FC87_CYPCA</name>
<dbReference type="PANTHER" id="PTHR14972">
    <property type="entry name" value="AGAP011572-PA"/>
    <property type="match status" value="1"/>
</dbReference>
<feature type="compositionally biased region" description="Low complexity" evidence="2">
    <location>
        <begin position="461"/>
        <end position="471"/>
    </location>
</feature>
<dbReference type="GO" id="GO:0005737">
    <property type="term" value="C:cytoplasm"/>
    <property type="evidence" value="ECO:0007669"/>
    <property type="project" value="TreeGrafter"/>
</dbReference>
<feature type="compositionally biased region" description="Basic and acidic residues" evidence="2">
    <location>
        <begin position="114"/>
        <end position="137"/>
    </location>
</feature>
<evidence type="ECO:0000313" key="4">
    <source>
        <dbReference type="Proteomes" id="UP001108240"/>
    </source>
</evidence>
<accession>A0A8C1FC87</accession>
<dbReference type="Pfam" id="PF15388">
    <property type="entry name" value="FAM117"/>
    <property type="match status" value="2"/>
</dbReference>
<evidence type="ECO:0000256" key="1">
    <source>
        <dbReference type="ARBA" id="ARBA00022553"/>
    </source>
</evidence>